<name>A0A5N5T384_9CRUS</name>
<dbReference type="EMBL" id="SEYY01013848">
    <property type="protein sequence ID" value="KAB7500469.1"/>
    <property type="molecule type" value="Genomic_DNA"/>
</dbReference>
<dbReference type="PANTHER" id="PTHR22938">
    <property type="entry name" value="ZINC FINGER PROTEIN 598"/>
    <property type="match status" value="1"/>
</dbReference>
<accession>A0A5N5T384</accession>
<sequence length="699" mass="75995">MLMAFTNIMRIMMLYGNIFENGHFLCEEGTCIDERFTSVFRTKLDLQVHTTHDHGHTMTKTEARQARTVDIAFTVNHRQGHFSDRGRGGRRGEGRGRRPQDLEEQASAAAAIPPSENIAPVHSRAIDINCVQDFPSLNGVGGTVTDGDTGGGGGGGASNTKSIAHKLAQQNRFTIRTTRGHALDEEEFPSLGSTSTSVSLSSATSNTKTSHATINPSTSLHFSVNTKKNTTAGSQINSGSNVSIHYNSMNSTPNASYSDTGISRAGKGKPRIGNVSHSGNITVRSAPPTGARPKSAQLEEDFPMLQPASKPFVNNVQTPNPLQTKEAKDKILENDENVGGKGKKKKKNISSKVNTIDNDKIAFPTTVPKSVKKKPLQLSNAFENANPDEPMEDFSRGRIGEYEAVVPMLSSNIKVISSVDEMTGNSPKKSELQIGQLKTPDFSAEEFPSLGFGPVPSKSSKATSKLVRSLELPNNSSSSWNQSSKSSKKQIAEPPGFANNSSTSVPPGFANTKMTFTSSLGQNFAISPSSETPQKSLTNSSKTPCKEKRKMLKPPVFILPPNFEQRNNALIDAIRAGCDGNDEKFTKFKNLAAVFRTGQIQGQQYYEKCKQIMGKSMFHSILPELLVLLPDIGKQQEVFDAYRKMDGGQGCQTCFAVCAVCQQVLISDDFSLHMTKHEFSTENYPTLLKTSEKTQQGRK</sequence>
<dbReference type="AlphaFoldDB" id="A0A5N5T384"/>
<feature type="compositionally biased region" description="Basic and acidic residues" evidence="1">
    <location>
        <begin position="81"/>
        <end position="101"/>
    </location>
</feature>
<comment type="caution">
    <text evidence="3">The sequence shown here is derived from an EMBL/GenBank/DDBJ whole genome shotgun (WGS) entry which is preliminary data.</text>
</comment>
<dbReference type="PANTHER" id="PTHR22938:SF0">
    <property type="entry name" value="E3 UBIQUITIN-PROTEIN LIGASE ZNF598"/>
    <property type="match status" value="1"/>
</dbReference>
<evidence type="ECO:0000256" key="1">
    <source>
        <dbReference type="SAM" id="MobiDB-lite"/>
    </source>
</evidence>
<gene>
    <name evidence="3" type="ORF">Anas_01271</name>
</gene>
<feature type="region of interest" description="Disordered" evidence="1">
    <location>
        <begin position="524"/>
        <end position="547"/>
    </location>
</feature>
<feature type="region of interest" description="Disordered" evidence="1">
    <location>
        <begin position="77"/>
        <end position="113"/>
    </location>
</feature>
<evidence type="ECO:0000259" key="2">
    <source>
        <dbReference type="Pfam" id="PF23202"/>
    </source>
</evidence>
<dbReference type="OrthoDB" id="3838338at2759"/>
<dbReference type="GO" id="GO:0016567">
    <property type="term" value="P:protein ubiquitination"/>
    <property type="evidence" value="ECO:0007669"/>
    <property type="project" value="TreeGrafter"/>
</dbReference>
<dbReference type="Pfam" id="PF23202">
    <property type="entry name" value="PAH_ZNF598"/>
    <property type="match status" value="1"/>
</dbReference>
<reference evidence="3 4" key="1">
    <citation type="journal article" date="2019" name="PLoS Biol.">
        <title>Sex chromosomes control vertical transmission of feminizing Wolbachia symbionts in an isopod.</title>
        <authorList>
            <person name="Becking T."/>
            <person name="Chebbi M.A."/>
            <person name="Giraud I."/>
            <person name="Moumen B."/>
            <person name="Laverre T."/>
            <person name="Caubet Y."/>
            <person name="Peccoud J."/>
            <person name="Gilbert C."/>
            <person name="Cordaux R."/>
        </authorList>
    </citation>
    <scope>NUCLEOTIDE SEQUENCE [LARGE SCALE GENOMIC DNA]</scope>
    <source>
        <strain evidence="3">ANa2</strain>
        <tissue evidence="3">Whole body excluding digestive tract and cuticle</tissue>
    </source>
</reference>
<organism evidence="3 4">
    <name type="scientific">Armadillidium nasatum</name>
    <dbReference type="NCBI Taxonomy" id="96803"/>
    <lineage>
        <taxon>Eukaryota</taxon>
        <taxon>Metazoa</taxon>
        <taxon>Ecdysozoa</taxon>
        <taxon>Arthropoda</taxon>
        <taxon>Crustacea</taxon>
        <taxon>Multicrustacea</taxon>
        <taxon>Malacostraca</taxon>
        <taxon>Eumalacostraca</taxon>
        <taxon>Peracarida</taxon>
        <taxon>Isopoda</taxon>
        <taxon>Oniscidea</taxon>
        <taxon>Crinocheta</taxon>
        <taxon>Armadillidiidae</taxon>
        <taxon>Armadillidium</taxon>
    </lineage>
</organism>
<dbReference type="InterPro" id="IPR044288">
    <property type="entry name" value="ZNF598/HEL2"/>
</dbReference>
<feature type="region of interest" description="Disordered" evidence="1">
    <location>
        <begin position="253"/>
        <end position="295"/>
    </location>
</feature>
<proteinExistence type="predicted"/>
<feature type="region of interest" description="Disordered" evidence="1">
    <location>
        <begin position="448"/>
        <end position="510"/>
    </location>
</feature>
<dbReference type="GO" id="GO:0072344">
    <property type="term" value="P:rescue of stalled ribosome"/>
    <property type="evidence" value="ECO:0007669"/>
    <property type="project" value="InterPro"/>
</dbReference>
<feature type="region of interest" description="Disordered" evidence="1">
    <location>
        <begin position="327"/>
        <end position="351"/>
    </location>
</feature>
<evidence type="ECO:0000313" key="3">
    <source>
        <dbReference type="EMBL" id="KAB7500469.1"/>
    </source>
</evidence>
<keyword evidence="4" id="KW-1185">Reference proteome</keyword>
<dbReference type="InterPro" id="IPR057634">
    <property type="entry name" value="PAH_ZNF598/HEL2"/>
</dbReference>
<protein>
    <submittedName>
        <fullName evidence="3">Zinc finger protein</fullName>
    </submittedName>
</protein>
<dbReference type="Proteomes" id="UP000326759">
    <property type="component" value="Unassembled WGS sequence"/>
</dbReference>
<dbReference type="GO" id="GO:0043022">
    <property type="term" value="F:ribosome binding"/>
    <property type="evidence" value="ECO:0007669"/>
    <property type="project" value="TreeGrafter"/>
</dbReference>
<dbReference type="GO" id="GO:0061630">
    <property type="term" value="F:ubiquitin protein ligase activity"/>
    <property type="evidence" value="ECO:0007669"/>
    <property type="project" value="InterPro"/>
</dbReference>
<feature type="domain" description="ZNF598/HEL2 PAH" evidence="2">
    <location>
        <begin position="564"/>
        <end position="643"/>
    </location>
</feature>
<feature type="compositionally biased region" description="Low complexity" evidence="1">
    <location>
        <begin position="474"/>
        <end position="485"/>
    </location>
</feature>
<feature type="compositionally biased region" description="Polar residues" evidence="1">
    <location>
        <begin position="524"/>
        <end position="543"/>
    </location>
</feature>
<evidence type="ECO:0000313" key="4">
    <source>
        <dbReference type="Proteomes" id="UP000326759"/>
    </source>
</evidence>